<dbReference type="InterPro" id="IPR009100">
    <property type="entry name" value="AcylCoA_DH/oxidase_NM_dom_sf"/>
</dbReference>
<evidence type="ECO:0000313" key="2">
    <source>
        <dbReference type="Proteomes" id="UP001595816"/>
    </source>
</evidence>
<dbReference type="RefSeq" id="WP_253752348.1">
    <property type="nucleotide sequence ID" value="NZ_JAMZDZ010000001.1"/>
</dbReference>
<organism evidence="1 2">
    <name type="scientific">Hamadaea flava</name>
    <dbReference type="NCBI Taxonomy" id="1742688"/>
    <lineage>
        <taxon>Bacteria</taxon>
        <taxon>Bacillati</taxon>
        <taxon>Actinomycetota</taxon>
        <taxon>Actinomycetes</taxon>
        <taxon>Micromonosporales</taxon>
        <taxon>Micromonosporaceae</taxon>
        <taxon>Hamadaea</taxon>
    </lineage>
</organism>
<sequence>MMNTAARIADEVLFPAAGAVDRAERVPVSQLDLLAREGFYEAVGGPIEQVGPLVATFAGGCLATAFVWLQHRGPLRAAGSSDEPGVREKWQASLGRGDLRGGIAHSGARPGASGLKAYESAGGWRLTGEAAWVTGWDLIDVLHVAAVGDDGWVRFFFVDAVESDTLRATVVPLSAANASRTATVSFADHLLPADRLVAAEPYADWAAREASGWALNGFLALGVAERCVRLLGDAPAVPQLSAEVAACRTALLTADATSTPAARATASELAMRCATVLAVQTGSRSVLLDSAAQRLVREAAFLLVFGSRPGIRDELLGRIVHSPRAA</sequence>
<keyword evidence="2" id="KW-1185">Reference proteome</keyword>
<gene>
    <name evidence="1" type="ORF">ACFOZ4_19890</name>
</gene>
<comment type="caution">
    <text evidence="1">The sequence shown here is derived from an EMBL/GenBank/DDBJ whole genome shotgun (WGS) entry which is preliminary data.</text>
</comment>
<dbReference type="Gene3D" id="2.40.110.10">
    <property type="entry name" value="Butyryl-CoA Dehydrogenase, subunit A, domain 2"/>
    <property type="match status" value="1"/>
</dbReference>
<name>A0ABV8LPG7_9ACTN</name>
<evidence type="ECO:0000313" key="1">
    <source>
        <dbReference type="EMBL" id="MFC4132877.1"/>
    </source>
</evidence>
<dbReference type="InterPro" id="IPR046373">
    <property type="entry name" value="Acyl-CoA_Oxase/DH_mid-dom_sf"/>
</dbReference>
<dbReference type="EMBL" id="JBHSAY010000009">
    <property type="protein sequence ID" value="MFC4132877.1"/>
    <property type="molecule type" value="Genomic_DNA"/>
</dbReference>
<dbReference type="Proteomes" id="UP001595816">
    <property type="component" value="Unassembled WGS sequence"/>
</dbReference>
<protein>
    <submittedName>
        <fullName evidence="1">Acyl-CoA dehydrogenase</fullName>
    </submittedName>
</protein>
<dbReference type="SUPFAM" id="SSF56645">
    <property type="entry name" value="Acyl-CoA dehydrogenase NM domain-like"/>
    <property type="match status" value="1"/>
</dbReference>
<reference evidence="2" key="1">
    <citation type="journal article" date="2019" name="Int. J. Syst. Evol. Microbiol.">
        <title>The Global Catalogue of Microorganisms (GCM) 10K type strain sequencing project: providing services to taxonomists for standard genome sequencing and annotation.</title>
        <authorList>
            <consortium name="The Broad Institute Genomics Platform"/>
            <consortium name="The Broad Institute Genome Sequencing Center for Infectious Disease"/>
            <person name="Wu L."/>
            <person name="Ma J."/>
        </authorList>
    </citation>
    <scope>NUCLEOTIDE SEQUENCE [LARGE SCALE GENOMIC DNA]</scope>
    <source>
        <strain evidence="2">CGMCC 4.7289</strain>
    </source>
</reference>
<accession>A0ABV8LPG7</accession>
<proteinExistence type="predicted"/>